<feature type="site" description="Interacts with tRNA; defines subfamily-specific binding signature" evidence="9">
    <location>
        <position position="299"/>
    </location>
</feature>
<dbReference type="PANTHER" id="PTHR42907">
    <property type="entry name" value="FMN-LINKED OXIDOREDUCTASES SUPERFAMILY PROTEIN"/>
    <property type="match status" value="1"/>
</dbReference>
<evidence type="ECO:0000256" key="4">
    <source>
        <dbReference type="ARBA" id="ARBA00022643"/>
    </source>
</evidence>
<evidence type="ECO:0000256" key="3">
    <source>
        <dbReference type="ARBA" id="ARBA00022630"/>
    </source>
</evidence>
<comment type="catalytic activity">
    <reaction evidence="9">
        <text>5,6-dihydrouridine(20a) in tRNA + NAD(+) = uridine(20a) in tRNA + NADH + H(+)</text>
        <dbReference type="Rhea" id="RHEA:53348"/>
        <dbReference type="Rhea" id="RHEA-COMP:13535"/>
        <dbReference type="Rhea" id="RHEA-COMP:13536"/>
        <dbReference type="ChEBI" id="CHEBI:15378"/>
        <dbReference type="ChEBI" id="CHEBI:57540"/>
        <dbReference type="ChEBI" id="CHEBI:57945"/>
        <dbReference type="ChEBI" id="CHEBI:65315"/>
        <dbReference type="ChEBI" id="CHEBI:74443"/>
    </reaction>
</comment>
<protein>
    <recommendedName>
        <fullName evidence="9">tRNA-dihydrouridine(20/20a) synthase</fullName>
        <ecNumber evidence="9">1.3.1.91</ecNumber>
    </recommendedName>
    <alternativeName>
        <fullName evidence="9">U20-specific dihydrouridine synthase</fullName>
        <shortName evidence="9">U20-specific Dus</shortName>
    </alternativeName>
    <alternativeName>
        <fullName evidence="9">tRNA-dihydrouridine synthase A</fullName>
    </alternativeName>
</protein>
<dbReference type="PROSITE" id="PS01136">
    <property type="entry name" value="UPF0034"/>
    <property type="match status" value="1"/>
</dbReference>
<comment type="catalytic activity">
    <reaction evidence="9">
        <text>5,6-dihydrouridine(20a) in tRNA + NADP(+) = uridine(20a) in tRNA + NADPH + H(+)</text>
        <dbReference type="Rhea" id="RHEA:53344"/>
        <dbReference type="Rhea" id="RHEA-COMP:13535"/>
        <dbReference type="Rhea" id="RHEA-COMP:13536"/>
        <dbReference type="ChEBI" id="CHEBI:15378"/>
        <dbReference type="ChEBI" id="CHEBI:57783"/>
        <dbReference type="ChEBI" id="CHEBI:58349"/>
        <dbReference type="ChEBI" id="CHEBI:65315"/>
        <dbReference type="ChEBI" id="CHEBI:74443"/>
    </reaction>
</comment>
<keyword evidence="5 9" id="KW-0819">tRNA processing</keyword>
<evidence type="ECO:0000256" key="12">
    <source>
        <dbReference type="PIRSR" id="PIRSR006621-2"/>
    </source>
</evidence>
<evidence type="ECO:0000256" key="9">
    <source>
        <dbReference type="HAMAP-Rule" id="MF_02041"/>
    </source>
</evidence>
<dbReference type="Gene3D" id="3.20.20.70">
    <property type="entry name" value="Aldolase class I"/>
    <property type="match status" value="1"/>
</dbReference>
<dbReference type="InterPro" id="IPR004653">
    <property type="entry name" value="DusA"/>
</dbReference>
<feature type="site" description="Interacts with tRNA" evidence="9">
    <location>
        <position position="94"/>
    </location>
</feature>
<dbReference type="HAMAP" id="MF_02041">
    <property type="entry name" value="DusA_subfam"/>
    <property type="match status" value="1"/>
</dbReference>
<dbReference type="NCBIfam" id="NF008774">
    <property type="entry name" value="PRK11815.1"/>
    <property type="match status" value="1"/>
</dbReference>
<evidence type="ECO:0000313" key="14">
    <source>
        <dbReference type="EMBL" id="XDT72873.1"/>
    </source>
</evidence>
<evidence type="ECO:0000256" key="2">
    <source>
        <dbReference type="ARBA" id="ARBA00022555"/>
    </source>
</evidence>
<feature type="site" description="Interacts with tRNA" evidence="9">
    <location>
        <position position="183"/>
    </location>
</feature>
<dbReference type="SUPFAM" id="SSF51395">
    <property type="entry name" value="FMN-linked oxidoreductases"/>
    <property type="match status" value="1"/>
</dbReference>
<feature type="binding site" evidence="9 12">
    <location>
        <position position="168"/>
    </location>
    <ligand>
        <name>FMN</name>
        <dbReference type="ChEBI" id="CHEBI:58210"/>
    </ligand>
</feature>
<dbReference type="InterPro" id="IPR018517">
    <property type="entry name" value="tRNA_hU_synthase_CS"/>
</dbReference>
<comment type="similarity">
    <text evidence="10">Belongs to the dus family.</text>
</comment>
<dbReference type="Gene3D" id="1.20.120.1460">
    <property type="match status" value="1"/>
</dbReference>
<name>A0AB39UXY3_9GAMM</name>
<dbReference type="AlphaFoldDB" id="A0AB39UXY3"/>
<dbReference type="EC" id="1.3.1.91" evidence="9"/>
<feature type="binding site" evidence="9 12">
    <location>
        <begin position="208"/>
        <end position="210"/>
    </location>
    <ligand>
        <name>FMN</name>
        <dbReference type="ChEBI" id="CHEBI:58210"/>
    </ligand>
</feature>
<keyword evidence="7 9" id="KW-0694">RNA-binding</keyword>
<feature type="binding site" evidence="9 12">
    <location>
        <begin position="230"/>
        <end position="231"/>
    </location>
    <ligand>
        <name>FMN</name>
        <dbReference type="ChEBI" id="CHEBI:58210"/>
    </ligand>
</feature>
<keyword evidence="12" id="KW-0547">Nucleotide-binding</keyword>
<dbReference type="Pfam" id="PF01207">
    <property type="entry name" value="Dus"/>
    <property type="match status" value="1"/>
</dbReference>
<dbReference type="GO" id="GO:0102264">
    <property type="term" value="F:tRNA-dihydrouridine20 synthase activity"/>
    <property type="evidence" value="ECO:0007669"/>
    <property type="project" value="UniProtKB-EC"/>
</dbReference>
<feature type="binding site" evidence="9 12">
    <location>
        <position position="136"/>
    </location>
    <ligand>
        <name>FMN</name>
        <dbReference type="ChEBI" id="CHEBI:58210"/>
    </ligand>
</feature>
<evidence type="ECO:0000259" key="13">
    <source>
        <dbReference type="Pfam" id="PF01207"/>
    </source>
</evidence>
<organism evidence="14">
    <name type="scientific">Thermohahella caldifontis</name>
    <dbReference type="NCBI Taxonomy" id="3142973"/>
    <lineage>
        <taxon>Bacteria</taxon>
        <taxon>Pseudomonadati</taxon>
        <taxon>Pseudomonadota</taxon>
        <taxon>Gammaproteobacteria</taxon>
        <taxon>Oceanospirillales</taxon>
        <taxon>Hahellaceae</taxon>
        <taxon>Thermohahella</taxon>
    </lineage>
</organism>
<keyword evidence="4 9" id="KW-0288">FMN</keyword>
<dbReference type="GO" id="GO:0050660">
    <property type="term" value="F:flavin adenine dinucleotide binding"/>
    <property type="evidence" value="ECO:0007669"/>
    <property type="project" value="InterPro"/>
</dbReference>
<dbReference type="NCBIfam" id="TIGR00742">
    <property type="entry name" value="yjbN"/>
    <property type="match status" value="1"/>
</dbReference>
<feature type="site" description="Interacts with tRNA; defines subfamily-specific binding signature" evidence="9">
    <location>
        <position position="180"/>
    </location>
</feature>
<dbReference type="PIRSF" id="PIRSF006621">
    <property type="entry name" value="Dus"/>
    <property type="match status" value="1"/>
</dbReference>
<feature type="binding site" evidence="9 12">
    <location>
        <begin position="14"/>
        <end position="16"/>
    </location>
    <ligand>
        <name>FMN</name>
        <dbReference type="ChEBI" id="CHEBI:58210"/>
    </ligand>
</feature>
<feature type="site" description="Interacts with tRNA; defines subfamily-specific binding signature" evidence="9">
    <location>
        <position position="296"/>
    </location>
</feature>
<dbReference type="PANTHER" id="PTHR42907:SF1">
    <property type="entry name" value="FMN-LINKED OXIDOREDUCTASES SUPERFAMILY PROTEIN"/>
    <property type="match status" value="1"/>
</dbReference>
<comment type="cofactor">
    <cofactor evidence="1 9 10 12">
        <name>FMN</name>
        <dbReference type="ChEBI" id="CHEBI:58210"/>
    </cofactor>
</comment>
<comment type="similarity">
    <text evidence="9">Belongs to the Dus family. DusA subfamily.</text>
</comment>
<dbReference type="RefSeq" id="WP_369601873.1">
    <property type="nucleotide sequence ID" value="NZ_CP154858.1"/>
</dbReference>
<dbReference type="InterPro" id="IPR001269">
    <property type="entry name" value="DUS_fam"/>
</dbReference>
<dbReference type="GO" id="GO:0010181">
    <property type="term" value="F:FMN binding"/>
    <property type="evidence" value="ECO:0007669"/>
    <property type="project" value="UniProtKB-UniRule"/>
</dbReference>
<reference evidence="14" key="1">
    <citation type="submission" date="2024-05" db="EMBL/GenBank/DDBJ databases">
        <title>Genome sequencing of novel strain.</title>
        <authorList>
            <person name="Ganbat D."/>
            <person name="Ganbat S."/>
            <person name="Lee S.-J."/>
        </authorList>
    </citation>
    <scope>NUCLEOTIDE SEQUENCE</scope>
    <source>
        <strain evidence="14">SMD15-11</strain>
    </source>
</reference>
<comment type="function">
    <text evidence="9">Catalyzes the synthesis of 5,6-dihydrouridine (D), a modified base found in the D-loop of most tRNAs, via the reduction of the C5-C6 double bond in target uridines. Specifically modifies U20 and U20a in tRNAs.</text>
</comment>
<evidence type="ECO:0000256" key="11">
    <source>
        <dbReference type="PIRSR" id="PIRSR006621-1"/>
    </source>
</evidence>
<dbReference type="KEGG" id="tcd:AAIA72_02480"/>
<dbReference type="CDD" id="cd02801">
    <property type="entry name" value="DUS_like_FMN"/>
    <property type="match status" value="1"/>
</dbReference>
<keyword evidence="8 9" id="KW-0560">Oxidoreductase</keyword>
<sequence length="337" mass="38114">MTDSLPDRRFCAAPMMDWTTPAWRYFARQISRHTFLFTEMVTTGAILHGDRKRFLDFHPVEHPVALQLGGSDPAELAECARLAEEWGYDEVNLNVGCPSDRVQNNMIGACLMGHGERVAQCLKAMQSATRLPVTIKHRLGIDDLDSYAFLRDFVARQADAGIRTFYVHARKAILSGLSPKENREIPPLDHESVYRLKQDFPDLEIIINGGIQDVSEAQHHLRHVDGVMIGRAAYQRPWILHDVDPLLFGTPAPTGDRLEVLDAFLPYVQAEFERGQPVWHSLRHILGLFHGCKGGRVFRRTLSTQGVRQDATPELLGHLRETMAQYSITRTGRLETS</sequence>
<evidence type="ECO:0000256" key="5">
    <source>
        <dbReference type="ARBA" id="ARBA00022694"/>
    </source>
</evidence>
<evidence type="ECO:0000256" key="1">
    <source>
        <dbReference type="ARBA" id="ARBA00001917"/>
    </source>
</evidence>
<accession>A0AB39UXY3</accession>
<keyword evidence="6 9" id="KW-0521">NADP</keyword>
<dbReference type="EMBL" id="CP154858">
    <property type="protein sequence ID" value="XDT72873.1"/>
    <property type="molecule type" value="Genomic_DNA"/>
</dbReference>
<comment type="catalytic activity">
    <reaction evidence="9">
        <text>5,6-dihydrouridine(20) in tRNA + NADP(+) = uridine(20) in tRNA + NADPH + H(+)</text>
        <dbReference type="Rhea" id="RHEA:53336"/>
        <dbReference type="Rhea" id="RHEA-COMP:13533"/>
        <dbReference type="Rhea" id="RHEA-COMP:13534"/>
        <dbReference type="ChEBI" id="CHEBI:15378"/>
        <dbReference type="ChEBI" id="CHEBI:57783"/>
        <dbReference type="ChEBI" id="CHEBI:58349"/>
        <dbReference type="ChEBI" id="CHEBI:65315"/>
        <dbReference type="ChEBI" id="CHEBI:74443"/>
        <dbReference type="EC" id="1.3.1.91"/>
    </reaction>
</comment>
<dbReference type="GO" id="GO:0000049">
    <property type="term" value="F:tRNA binding"/>
    <property type="evidence" value="ECO:0007669"/>
    <property type="project" value="UniProtKB-UniRule"/>
</dbReference>
<feature type="active site" description="Proton donor" evidence="9 11">
    <location>
        <position position="97"/>
    </location>
</feature>
<comment type="catalytic activity">
    <reaction evidence="9">
        <text>5,6-dihydrouridine(20) in tRNA + NAD(+) = uridine(20) in tRNA + NADH + H(+)</text>
        <dbReference type="Rhea" id="RHEA:53340"/>
        <dbReference type="Rhea" id="RHEA-COMP:13533"/>
        <dbReference type="Rhea" id="RHEA-COMP:13534"/>
        <dbReference type="ChEBI" id="CHEBI:15378"/>
        <dbReference type="ChEBI" id="CHEBI:57540"/>
        <dbReference type="ChEBI" id="CHEBI:57945"/>
        <dbReference type="ChEBI" id="CHEBI:65315"/>
        <dbReference type="ChEBI" id="CHEBI:74443"/>
        <dbReference type="EC" id="1.3.1.91"/>
    </reaction>
</comment>
<feature type="domain" description="DUS-like FMN-binding" evidence="13">
    <location>
        <begin position="12"/>
        <end position="311"/>
    </location>
</feature>
<keyword evidence="3 9" id="KW-0285">Flavoprotein</keyword>
<evidence type="ECO:0000256" key="6">
    <source>
        <dbReference type="ARBA" id="ARBA00022857"/>
    </source>
</evidence>
<evidence type="ECO:0000256" key="10">
    <source>
        <dbReference type="PIRNR" id="PIRNR006621"/>
    </source>
</evidence>
<evidence type="ECO:0000256" key="7">
    <source>
        <dbReference type="ARBA" id="ARBA00022884"/>
    </source>
</evidence>
<gene>
    <name evidence="9 14" type="primary">dusA</name>
    <name evidence="14" type="ORF">AAIA72_02480</name>
</gene>
<evidence type="ECO:0000256" key="8">
    <source>
        <dbReference type="ARBA" id="ARBA00023002"/>
    </source>
</evidence>
<proteinExistence type="inferred from homology"/>
<keyword evidence="2 9" id="KW-0820">tRNA-binding</keyword>
<dbReference type="InterPro" id="IPR035587">
    <property type="entry name" value="DUS-like_FMN-bd"/>
</dbReference>
<feature type="binding site" evidence="9 12">
    <location>
        <position position="67"/>
    </location>
    <ligand>
        <name>FMN</name>
        <dbReference type="ChEBI" id="CHEBI:58210"/>
    </ligand>
</feature>
<dbReference type="InterPro" id="IPR013785">
    <property type="entry name" value="Aldolase_TIM"/>
</dbReference>